<feature type="compositionally biased region" description="Basic and acidic residues" evidence="1">
    <location>
        <begin position="1"/>
        <end position="11"/>
    </location>
</feature>
<evidence type="ECO:0000313" key="3">
    <source>
        <dbReference type="Proteomes" id="UP000541154"/>
    </source>
</evidence>
<dbReference type="Proteomes" id="UP000541154">
    <property type="component" value="Unassembled WGS sequence"/>
</dbReference>
<sequence>MTTTLRTHDDFLLDEEATTQPPKRNKVTHPAHRICYDWMVVSGNCHYARDRAVFTTYRSVDLRLKNNIFNPHDELHVAGVGTVHLTVCKSPRDPTPHVIVLQDVLHIPEAVCNGFNPLLFGSSMSCNADYWEGADRSGQPVWFSLPFAGHTRLVLAGDLKEVTMSVINEWLDDINIIDLRDEDSLESTGLPTQPSPSKQRYDTNSSWTMDNQKSQHHDVKDSENDFDPVPNSLPSRIALTLSSEAKSSHQRSLNPEQRKAILANATPKVCYINELDALLLAQCQTYESFLRVTARAIGSQPPHEIWEILTGSRK</sequence>
<keyword evidence="3" id="KW-1185">Reference proteome</keyword>
<dbReference type="PANTHER" id="PTHR40628:SF1">
    <property type="entry name" value="CHROMO DOMAIN-CONTAINING PROTEIN"/>
    <property type="match status" value="1"/>
</dbReference>
<organism evidence="2 3">
    <name type="scientific">Petromyces alliaceus</name>
    <name type="common">Aspergillus alliaceus</name>
    <dbReference type="NCBI Taxonomy" id="209559"/>
    <lineage>
        <taxon>Eukaryota</taxon>
        <taxon>Fungi</taxon>
        <taxon>Dikarya</taxon>
        <taxon>Ascomycota</taxon>
        <taxon>Pezizomycotina</taxon>
        <taxon>Eurotiomycetes</taxon>
        <taxon>Eurotiomycetidae</taxon>
        <taxon>Eurotiales</taxon>
        <taxon>Aspergillaceae</taxon>
        <taxon>Aspergillus</taxon>
        <taxon>Aspergillus subgen. Circumdati</taxon>
    </lineage>
</organism>
<gene>
    <name evidence="2" type="ORF">ETB97_009360</name>
</gene>
<comment type="caution">
    <text evidence="2">The sequence shown here is derived from an EMBL/GenBank/DDBJ whole genome shotgun (WGS) entry which is preliminary data.</text>
</comment>
<evidence type="ECO:0000256" key="1">
    <source>
        <dbReference type="SAM" id="MobiDB-lite"/>
    </source>
</evidence>
<feature type="region of interest" description="Disordered" evidence="1">
    <location>
        <begin position="185"/>
        <end position="230"/>
    </location>
</feature>
<accession>A0A8H5ZU57</accession>
<name>A0A8H5ZU57_PETAA</name>
<evidence type="ECO:0000313" key="2">
    <source>
        <dbReference type="EMBL" id="KAF5855357.1"/>
    </source>
</evidence>
<dbReference type="AlphaFoldDB" id="A0A8H5ZU57"/>
<feature type="compositionally biased region" description="Polar residues" evidence="1">
    <location>
        <begin position="186"/>
        <end position="212"/>
    </location>
</feature>
<dbReference type="PANTHER" id="PTHR40628">
    <property type="entry name" value="CHROMO DOMAIN-CONTAINING PROTEIN"/>
    <property type="match status" value="1"/>
</dbReference>
<feature type="compositionally biased region" description="Basic and acidic residues" evidence="1">
    <location>
        <begin position="213"/>
        <end position="223"/>
    </location>
</feature>
<dbReference type="EMBL" id="SPNV01000447">
    <property type="protein sequence ID" value="KAF5855357.1"/>
    <property type="molecule type" value="Genomic_DNA"/>
</dbReference>
<protein>
    <submittedName>
        <fullName evidence="2">Uncharacterized protein</fullName>
    </submittedName>
</protein>
<feature type="region of interest" description="Disordered" evidence="1">
    <location>
        <begin position="1"/>
        <end position="26"/>
    </location>
</feature>
<reference evidence="2 3" key="1">
    <citation type="submission" date="2019-04" db="EMBL/GenBank/DDBJ databases">
        <title>Aspergillus burnettii sp. nov., novel species from soil in southeast Queensland.</title>
        <authorList>
            <person name="Gilchrist C.L.M."/>
            <person name="Pitt J.I."/>
            <person name="Lange L."/>
            <person name="Lacey H.J."/>
            <person name="Vuong D."/>
            <person name="Midgley D.J."/>
            <person name="Greenfield P."/>
            <person name="Bradbury M."/>
            <person name="Lacey E."/>
            <person name="Busk P.K."/>
            <person name="Pilgaard B."/>
            <person name="Chooi Y.H."/>
            <person name="Piggott A.M."/>
        </authorList>
    </citation>
    <scope>NUCLEOTIDE SEQUENCE [LARGE SCALE GENOMIC DNA]</scope>
    <source>
        <strain evidence="2 3">FRR 5400</strain>
    </source>
</reference>
<proteinExistence type="predicted"/>